<dbReference type="OrthoDB" id="1488700at2"/>
<name>A0A5C6RQ67_9FLAO</name>
<feature type="signal peptide" evidence="1">
    <location>
        <begin position="1"/>
        <end position="18"/>
    </location>
</feature>
<reference evidence="4 5" key="1">
    <citation type="submission" date="2019-08" db="EMBL/GenBank/DDBJ databases">
        <title>Genome of Vicingus serpentipes NCIMB 15042.</title>
        <authorList>
            <person name="Bowman J.P."/>
        </authorList>
    </citation>
    <scope>NUCLEOTIDE SEQUENCE [LARGE SCALE GENOMIC DNA]</scope>
    <source>
        <strain evidence="4 5">NCIMB 15042</strain>
    </source>
</reference>
<evidence type="ECO:0000313" key="5">
    <source>
        <dbReference type="Proteomes" id="UP000321721"/>
    </source>
</evidence>
<evidence type="ECO:0000313" key="4">
    <source>
        <dbReference type="EMBL" id="TXB64373.1"/>
    </source>
</evidence>
<dbReference type="InterPro" id="IPR055575">
    <property type="entry name" value="DUF7151"/>
</dbReference>
<keyword evidence="1" id="KW-0732">Signal</keyword>
<gene>
    <name evidence="4" type="ORF">FRY74_11315</name>
</gene>
<dbReference type="EMBL" id="VOOS01000005">
    <property type="protein sequence ID" value="TXB64373.1"/>
    <property type="molecule type" value="Genomic_DNA"/>
</dbReference>
<dbReference type="Proteomes" id="UP000321721">
    <property type="component" value="Unassembled WGS sequence"/>
</dbReference>
<sequence length="1574" mass="161173">MKKVLLIIALFFSFSIFAQSPPEAINYQAVARNLAGVPMVNQSISVQYAILQGSSSGTVVYSETHAETTNQFGLFTSEIGLGSVNSGNFSTINWGSSIFYLQVTVDGDVMPATQLLSVPYALHAKTATSGVPGADGHNSLISSVAEPAGANCPNGGYFIQTWLDLNDDGALSGGETPISYYICNGTDGVNGTNGNDGVGIASTVDNGDGTFTITYTDATTFTTANLTGPMGPAGASGTTYFPGNGVSLSGDTITNLGDADADPSNELQVLSISNDTLFLSNGNSVVLPSISETVTSIQDNGDGTYTYTDELGLQEVINTIDGDADSTNELQVLSIVGDTIYLSNGGQVVLPPASSDTDWTQGAGVIYNTTDMVGIGTSTPTSPLTIQKAVGTPEIQFVGPNTAFADIASQKVLNIRSNGVDPSNFTQLVLDTGSIKVHGLGPTQTEFNVLGTTSTTNLRVTNGAGNIGDVLTSDALGNATWLAPGATGDNWGTDTVNTVGPNLLGNGTTGNPLQVIDNDTSSTNELQDLTISGNTINISNGAGASISSTFPTTGDMLYWNGLNWIAQPISAININDADSDPLNEIELPATAILNQVLTWNGTAWVAQNPGAGADNWGSQTAITDGTSITGDGTAGSPITLAATIPTNTSDLTNDSGFITSADDADNDPNNEIELPATAGTNEVLTWNGSAWVAQAPGAGADNWGSQTAITDGTSITGDGTAGSPITLAATIPTNTSDLTNDSGFITSPDDADNDPTNEIELPATASTGDLLYYNGVSWIANPTPPDSDNQSLTYVSGSQNLSISGGNSVTLVVDDADASSTNEIQTLSFANPNLSLSNGGGTIDLSGLSGSTPWTETATEIYATDISKPIGIGLTTPNAQFKVHLQTTGEKGMYIDNAYNGTNSAYGLEVYNNNAFSGIRYGVYSQVNGGGSVSQSGYGGYFSSTVSNTGSTNYGVYARAAGGNTNYAGYFADGDVYIQNGLTLPSGASNGFVLTSDAAGNATWQTPTVATSLWTESAGKIYPSTLSNFVGVGTASPTGNLHVYGNSPTLFIQDSQTTSAAYPSLELGNTSAGSFNSQASISVPGSGDYLQIAANDAIRFNTNFTERMIITNSGDIGVGTYPSAKLHLDGTLRLDNLSVTAPAVGAVLTSMDAQGNAEWQPLPTAPATFWSQSGNNIYPTTIANNVGIGTAAPASSSMLHVLGNANGSTVYIQDEGLKNGSLLYMGSNSTDGTANNSSHMININRTGANVGSTHTAYGVRSSVTNTGPSSINMAGYFSAAGATTNWGGYFANGNVYMKDHLSIGSIATNVSKVYILDPTDGGVSLAIQNETDGAPGILSGSLGARITVSAGGTQSVTGIQASATGTTSSNVTGGYFASEGSGSGFNRGLNAVARNSTGTNYGVDVTAAGNFGTNYGMRITTGGTHTGAKYGLRLATSGNGTKFGVYSSGEDYNYFGGNLGIKQSNPGTSLEVNGGVTYAPTTYAAGATSFTLPVGDRSFIRVTTSFGGATMLGIDNGLRAGQMLIIENVGSYLLTINDDKANANLAGNALLYTGDTMTLIWNGSKWMELSRSDN</sequence>
<evidence type="ECO:0000259" key="3">
    <source>
        <dbReference type="Pfam" id="PF25692"/>
    </source>
</evidence>
<keyword evidence="5" id="KW-1185">Reference proteome</keyword>
<feature type="chain" id="PRO_5022887420" description="T9SS type A sorting domain-containing protein" evidence="1">
    <location>
        <begin position="19"/>
        <end position="1574"/>
    </location>
</feature>
<evidence type="ECO:0000256" key="1">
    <source>
        <dbReference type="SAM" id="SignalP"/>
    </source>
</evidence>
<organism evidence="4 5">
    <name type="scientific">Vicingus serpentipes</name>
    <dbReference type="NCBI Taxonomy" id="1926625"/>
    <lineage>
        <taxon>Bacteria</taxon>
        <taxon>Pseudomonadati</taxon>
        <taxon>Bacteroidota</taxon>
        <taxon>Flavobacteriia</taxon>
        <taxon>Flavobacteriales</taxon>
        <taxon>Vicingaceae</taxon>
        <taxon>Vicingus</taxon>
    </lineage>
</organism>
<feature type="domain" description="DUF7151" evidence="2">
    <location>
        <begin position="138"/>
        <end position="183"/>
    </location>
</feature>
<evidence type="ECO:0008006" key="6">
    <source>
        <dbReference type="Google" id="ProtNLM"/>
    </source>
</evidence>
<dbReference type="RefSeq" id="WP_147101691.1">
    <property type="nucleotide sequence ID" value="NZ_VOOS01000005.1"/>
</dbReference>
<dbReference type="InterPro" id="IPR057996">
    <property type="entry name" value="K52_C"/>
</dbReference>
<accession>A0A5C6RQ67</accession>
<proteinExistence type="predicted"/>
<protein>
    <recommendedName>
        <fullName evidence="6">T9SS type A sorting domain-containing protein</fullName>
    </recommendedName>
</protein>
<dbReference type="Pfam" id="PF23657">
    <property type="entry name" value="DUF7151"/>
    <property type="match status" value="1"/>
</dbReference>
<evidence type="ECO:0000259" key="2">
    <source>
        <dbReference type="Pfam" id="PF23657"/>
    </source>
</evidence>
<feature type="domain" description="Depolymerase 2 capsule K5-specific C-terminal" evidence="3">
    <location>
        <begin position="1482"/>
        <end position="1567"/>
    </location>
</feature>
<dbReference type="Pfam" id="PF25692">
    <property type="entry name" value="Phage_depo_C"/>
    <property type="match status" value="1"/>
</dbReference>
<comment type="caution">
    <text evidence="4">The sequence shown here is derived from an EMBL/GenBank/DDBJ whole genome shotgun (WGS) entry which is preliminary data.</text>
</comment>